<dbReference type="Pfam" id="PF00155">
    <property type="entry name" value="Aminotran_1_2"/>
    <property type="match status" value="1"/>
</dbReference>
<feature type="domain" description="Aminotransferase class I/classII large" evidence="1">
    <location>
        <begin position="19"/>
        <end position="152"/>
    </location>
</feature>
<dbReference type="InterPro" id="IPR015421">
    <property type="entry name" value="PyrdxlP-dep_Trfase_major"/>
</dbReference>
<dbReference type="EMBL" id="BARV01004985">
    <property type="protein sequence ID" value="GAI09704.1"/>
    <property type="molecule type" value="Genomic_DNA"/>
</dbReference>
<dbReference type="GO" id="GO:0030170">
    <property type="term" value="F:pyridoxal phosphate binding"/>
    <property type="evidence" value="ECO:0007669"/>
    <property type="project" value="InterPro"/>
</dbReference>
<accession>X1MTH2</accession>
<dbReference type="AlphaFoldDB" id="X1MTH2"/>
<gene>
    <name evidence="2" type="ORF">S06H3_10654</name>
</gene>
<organism evidence="2">
    <name type="scientific">marine sediment metagenome</name>
    <dbReference type="NCBI Taxonomy" id="412755"/>
    <lineage>
        <taxon>unclassified sequences</taxon>
        <taxon>metagenomes</taxon>
        <taxon>ecological metagenomes</taxon>
    </lineage>
</organism>
<sequence length="152" mass="17287">MKQEGVKNKIEMKVKLKKKKIDLTNSYFKYPLPAELIKELAKELKNINLYPSGGQYIKLRQILANYVGVKAKYILPTNGSDEAIEIATRAYKGKVLIPIPTFFQYEASADRVNSSKFLVNCMNNGEYTINYSDKKLEESSLVWICNPNNPTG</sequence>
<dbReference type="Gene3D" id="3.40.640.10">
    <property type="entry name" value="Type I PLP-dependent aspartate aminotransferase-like (Major domain)"/>
    <property type="match status" value="1"/>
</dbReference>
<protein>
    <recommendedName>
        <fullName evidence="1">Aminotransferase class I/classII large domain-containing protein</fullName>
    </recommendedName>
</protein>
<comment type="caution">
    <text evidence="2">The sequence shown here is derived from an EMBL/GenBank/DDBJ whole genome shotgun (WGS) entry which is preliminary data.</text>
</comment>
<dbReference type="InterPro" id="IPR015424">
    <property type="entry name" value="PyrdxlP-dep_Trfase"/>
</dbReference>
<evidence type="ECO:0000313" key="2">
    <source>
        <dbReference type="EMBL" id="GAI09704.1"/>
    </source>
</evidence>
<reference evidence="2" key="1">
    <citation type="journal article" date="2014" name="Front. Microbiol.">
        <title>High frequency of phylogenetically diverse reductive dehalogenase-homologous genes in deep subseafloor sedimentary metagenomes.</title>
        <authorList>
            <person name="Kawai M."/>
            <person name="Futagami T."/>
            <person name="Toyoda A."/>
            <person name="Takaki Y."/>
            <person name="Nishi S."/>
            <person name="Hori S."/>
            <person name="Arai W."/>
            <person name="Tsubouchi T."/>
            <person name="Morono Y."/>
            <person name="Uchiyama I."/>
            <person name="Ito T."/>
            <person name="Fujiyama A."/>
            <person name="Inagaki F."/>
            <person name="Takami H."/>
        </authorList>
    </citation>
    <scope>NUCLEOTIDE SEQUENCE</scope>
    <source>
        <strain evidence="2">Expedition CK06-06</strain>
    </source>
</reference>
<dbReference type="PANTHER" id="PTHR42885">
    <property type="entry name" value="HISTIDINOL-PHOSPHATE AMINOTRANSFERASE-RELATED"/>
    <property type="match status" value="1"/>
</dbReference>
<feature type="non-terminal residue" evidence="2">
    <location>
        <position position="152"/>
    </location>
</feature>
<dbReference type="InterPro" id="IPR004839">
    <property type="entry name" value="Aminotransferase_I/II_large"/>
</dbReference>
<evidence type="ECO:0000259" key="1">
    <source>
        <dbReference type="Pfam" id="PF00155"/>
    </source>
</evidence>
<name>X1MTH2_9ZZZZ</name>
<dbReference type="SUPFAM" id="SSF53383">
    <property type="entry name" value="PLP-dependent transferases"/>
    <property type="match status" value="1"/>
</dbReference>
<proteinExistence type="predicted"/>